<proteinExistence type="predicted"/>
<keyword evidence="1" id="KW-0472">Membrane</keyword>
<organism evidence="2 3">
    <name type="scientific">Mucilaginibacter glaciei</name>
    <dbReference type="NCBI Taxonomy" id="2772109"/>
    <lineage>
        <taxon>Bacteria</taxon>
        <taxon>Pseudomonadati</taxon>
        <taxon>Bacteroidota</taxon>
        <taxon>Sphingobacteriia</taxon>
        <taxon>Sphingobacteriales</taxon>
        <taxon>Sphingobacteriaceae</taxon>
        <taxon>Mucilaginibacter</taxon>
    </lineage>
</organism>
<keyword evidence="3" id="KW-1185">Reference proteome</keyword>
<accession>A0A926NN98</accession>
<evidence type="ECO:0000256" key="1">
    <source>
        <dbReference type="SAM" id="Phobius"/>
    </source>
</evidence>
<evidence type="ECO:0000313" key="2">
    <source>
        <dbReference type="EMBL" id="MBD1391657.1"/>
    </source>
</evidence>
<sequence>MKKGILPSKTYLVCSSGLKKAELQVISQMTVFNDNKNRKIATIDDRFGDFICKYALILGALVLGALIASGGSAVAMIATVLIATGISLSMCAIVNLFNSGGWKSYHPTVFINQNTKRNVLTEKSYFSCPIGGTIIPIYDEAIASKQAAIFRDKALTEILMAGVGGYALGGFVAASAGFGTIASGLTVGFGIGAGVSYVQDKSLELYYGEMSEKQKESPLYHKSEGTDVIPYATPKMTGDENTTKTIEKAGELRGNKEQIIDSKVQDRLNSNTGRNGGLLKNDPKKLAKIARDNGNLSNSEYLRIRRELQAKQVADLRATDGLKQYKSEHIKNLKESGSRFKEGFSLKNKMGRIFWISTVVETASNFWTEGRQRELYDESTAAEDAVKKHIGVFAQKV</sequence>
<keyword evidence="1" id="KW-0812">Transmembrane</keyword>
<dbReference type="EMBL" id="JACWMX010000001">
    <property type="protein sequence ID" value="MBD1391657.1"/>
    <property type="molecule type" value="Genomic_DNA"/>
</dbReference>
<protein>
    <recommendedName>
        <fullName evidence="4">DUF4280 domain-containing protein</fullName>
    </recommendedName>
</protein>
<gene>
    <name evidence="2" type="ORF">IDJ76_00975</name>
</gene>
<feature type="transmembrane region" description="Helical" evidence="1">
    <location>
        <begin position="154"/>
        <end position="174"/>
    </location>
</feature>
<feature type="transmembrane region" description="Helical" evidence="1">
    <location>
        <begin position="74"/>
        <end position="97"/>
    </location>
</feature>
<keyword evidence="1" id="KW-1133">Transmembrane helix</keyword>
<dbReference type="AlphaFoldDB" id="A0A926NN98"/>
<comment type="caution">
    <text evidence="2">The sequence shown here is derived from an EMBL/GenBank/DDBJ whole genome shotgun (WGS) entry which is preliminary data.</text>
</comment>
<reference evidence="2" key="1">
    <citation type="submission" date="2020-09" db="EMBL/GenBank/DDBJ databases">
        <title>Novel species of Mucilaginibacter isolated from a glacier on the Tibetan Plateau.</title>
        <authorList>
            <person name="Liu Q."/>
            <person name="Xin Y.-H."/>
        </authorList>
    </citation>
    <scope>NUCLEOTIDE SEQUENCE</scope>
    <source>
        <strain evidence="2">ZB1P21</strain>
    </source>
</reference>
<feature type="transmembrane region" description="Helical" evidence="1">
    <location>
        <begin position="47"/>
        <end position="68"/>
    </location>
</feature>
<evidence type="ECO:0000313" key="3">
    <source>
        <dbReference type="Proteomes" id="UP000619078"/>
    </source>
</evidence>
<name>A0A926NN98_9SPHI</name>
<dbReference type="Proteomes" id="UP000619078">
    <property type="component" value="Unassembled WGS sequence"/>
</dbReference>
<evidence type="ECO:0008006" key="4">
    <source>
        <dbReference type="Google" id="ProtNLM"/>
    </source>
</evidence>
<dbReference type="RefSeq" id="WP_191159805.1">
    <property type="nucleotide sequence ID" value="NZ_JACWMX010000001.1"/>
</dbReference>